<protein>
    <submittedName>
        <fullName evidence="1">Uncharacterized protein</fullName>
    </submittedName>
</protein>
<reference evidence="1 2" key="2">
    <citation type="submission" date="2017-09" db="EMBL/GenBank/DDBJ databases">
        <title>Tripartite evolution among Lactobacillus johnsonii, Lactobacillus taiwanensis, Lactobacillus reuteri and their rodent host.</title>
        <authorList>
            <person name="Wang T."/>
            <person name="Knowles S."/>
            <person name="Cheng C."/>
        </authorList>
    </citation>
    <scope>NUCLEOTIDE SEQUENCE [LARGE SCALE GENOMIC DNA]</scope>
    <source>
        <strain evidence="1 2">105n</strain>
    </source>
</reference>
<dbReference type="InterPro" id="IPR046687">
    <property type="entry name" value="DUF6557"/>
</dbReference>
<proteinExistence type="predicted"/>
<dbReference type="Proteomes" id="UP000216681">
    <property type="component" value="Unassembled WGS sequence"/>
</dbReference>
<gene>
    <name evidence="1" type="ORF">CBG15_01800</name>
</gene>
<name>A0A256V7P2_LIMRT</name>
<sequence length="224" mass="26465">MRTVQEILKNMDEEKLINAYLYRFPINVQDCNGNEAKIGEVKATIHKGMHKYLERLRNLPIMKDNDQGIFFVHRCIEDDMNGQTFQLIFLNELKENREATESYGCDFIEQAKIMGYWVAETPLTKYYLEDLIVDILYEASFFGPSQEHLQEEKDKLNQMIADDDSETISAEDFFAELEEKQGYKFDHQSPDERELEIKVIKMAGEYWEHSRKKELRNVMKLLGI</sequence>
<accession>A0A256V7P2</accession>
<organism evidence="1 2">
    <name type="scientific">Limosilactobacillus reuteri</name>
    <name type="common">Lactobacillus reuteri</name>
    <dbReference type="NCBI Taxonomy" id="1598"/>
    <lineage>
        <taxon>Bacteria</taxon>
        <taxon>Bacillati</taxon>
        <taxon>Bacillota</taxon>
        <taxon>Bacilli</taxon>
        <taxon>Lactobacillales</taxon>
        <taxon>Lactobacillaceae</taxon>
        <taxon>Limosilactobacillus</taxon>
    </lineage>
</organism>
<dbReference type="EMBL" id="NGPX01000008">
    <property type="protein sequence ID" value="OYS95401.1"/>
    <property type="molecule type" value="Genomic_DNA"/>
</dbReference>
<evidence type="ECO:0000313" key="1">
    <source>
        <dbReference type="EMBL" id="OYS95401.1"/>
    </source>
</evidence>
<dbReference type="Pfam" id="PF20194">
    <property type="entry name" value="DUF6557"/>
    <property type="match status" value="1"/>
</dbReference>
<dbReference type="RefSeq" id="WP_094512339.1">
    <property type="nucleotide sequence ID" value="NZ_JAJGTF010000075.1"/>
</dbReference>
<evidence type="ECO:0000313" key="2">
    <source>
        <dbReference type="Proteomes" id="UP000216681"/>
    </source>
</evidence>
<reference evidence="1 2" key="1">
    <citation type="submission" date="2017-05" db="EMBL/GenBank/DDBJ databases">
        <authorList>
            <person name="Lin X.B."/>
            <person name="Stothard P."/>
            <person name="Tasseva G."/>
            <person name="Walter J."/>
        </authorList>
    </citation>
    <scope>NUCLEOTIDE SEQUENCE [LARGE SCALE GENOMIC DNA]</scope>
    <source>
        <strain evidence="1 2">105n</strain>
    </source>
</reference>
<comment type="caution">
    <text evidence="1">The sequence shown here is derived from an EMBL/GenBank/DDBJ whole genome shotgun (WGS) entry which is preliminary data.</text>
</comment>
<dbReference type="AlphaFoldDB" id="A0A256V7P2"/>